<feature type="transmembrane region" description="Helical" evidence="1">
    <location>
        <begin position="52"/>
        <end position="78"/>
    </location>
</feature>
<keyword evidence="3" id="KW-1185">Reference proteome</keyword>
<evidence type="ECO:0000313" key="2">
    <source>
        <dbReference type="EMBL" id="MCH7322899.1"/>
    </source>
</evidence>
<evidence type="ECO:0000313" key="3">
    <source>
        <dbReference type="Proteomes" id="UP001316087"/>
    </source>
</evidence>
<keyword evidence="1" id="KW-0812">Transmembrane</keyword>
<name>A0ABS9UFN8_9BACL</name>
<dbReference type="Proteomes" id="UP001316087">
    <property type="component" value="Unassembled WGS sequence"/>
</dbReference>
<keyword evidence="1" id="KW-0472">Membrane</keyword>
<organism evidence="2 3">
    <name type="scientific">Solibacillus palustris</name>
    <dbReference type="NCBI Taxonomy" id="2908203"/>
    <lineage>
        <taxon>Bacteria</taxon>
        <taxon>Bacillati</taxon>
        <taxon>Bacillota</taxon>
        <taxon>Bacilli</taxon>
        <taxon>Bacillales</taxon>
        <taxon>Caryophanaceae</taxon>
        <taxon>Solibacillus</taxon>
    </lineage>
</organism>
<feature type="transmembrane region" description="Helical" evidence="1">
    <location>
        <begin position="9"/>
        <end position="32"/>
    </location>
</feature>
<comment type="caution">
    <text evidence="2">The sequence shown here is derived from an EMBL/GenBank/DDBJ whole genome shotgun (WGS) entry which is preliminary data.</text>
</comment>
<evidence type="ECO:0000256" key="1">
    <source>
        <dbReference type="SAM" id="Phobius"/>
    </source>
</evidence>
<gene>
    <name evidence="2" type="ORF">LZ480_13540</name>
</gene>
<dbReference type="EMBL" id="JAKZFC010000005">
    <property type="protein sequence ID" value="MCH7322899.1"/>
    <property type="molecule type" value="Genomic_DNA"/>
</dbReference>
<reference evidence="2 3" key="1">
    <citation type="submission" date="2022-03" db="EMBL/GenBank/DDBJ databases">
        <authorList>
            <person name="Jo J.-H."/>
            <person name="Im W.-T."/>
        </authorList>
    </citation>
    <scope>NUCLEOTIDE SEQUENCE [LARGE SCALE GENOMIC DNA]</scope>
    <source>
        <strain evidence="2 3">MA9</strain>
    </source>
</reference>
<sequence length="220" mass="25520">MKAIKTGNIIFLSIFFLILLIITPFLVNKLMITPSTYFVMDKVELNNHWVGFFSSYLGGIFGGIISGALTLGGVYLTIKAQEKKDYINTYSSKILNVHKIKKELNTLPILENFIEKESFLALQNLTNNINNKSPYILEYAAQVDTKFYLTVRELVLSIEKMNTFFLIMNEYVKQPKSNPYLVEEYVYKNFTNYESITKSIKINIMLYKEEENRIESNIPK</sequence>
<proteinExistence type="predicted"/>
<accession>A0ABS9UFN8</accession>
<protein>
    <submittedName>
        <fullName evidence="2">Uncharacterized protein</fullName>
    </submittedName>
</protein>
<keyword evidence="1" id="KW-1133">Transmembrane helix</keyword>
<dbReference type="RefSeq" id="WP_241370039.1">
    <property type="nucleotide sequence ID" value="NZ_JAKZFC010000005.1"/>
</dbReference>